<feature type="signal peptide" evidence="1">
    <location>
        <begin position="1"/>
        <end position="18"/>
    </location>
</feature>
<dbReference type="Proteomes" id="UP000466442">
    <property type="component" value="Unassembled WGS sequence"/>
</dbReference>
<name>A0A8S9XV78_APOLU</name>
<protein>
    <submittedName>
        <fullName evidence="2">Uncharacterized protein</fullName>
    </submittedName>
</protein>
<sequence>MKFNVEVLVFLVLGSCGADERRPRADVGRWASAALRLLETESCPKCVASKAQIRLYVAEPSPKGKLRAFVADGSARQGGTHDAIVVLDPKPLLRFGHQVFMFFIDFKTTRDKCEAAGGILLEGGDCIQLWKKTRCHRRSPSKRAASCQLIFLPEVRTADGQGEDLLTCQASHGFINSCPVSSVKNRVSTCDPLATNSKTCDTTNYLKTQCAFMQTCDHAMLISGGWNRQMAEEDALKNLRVVNKMLLKNGFLPNNIKTFYANGFVDDDELGDVYPSGLKLALRYHLRTLCETPRCADSIVLYLNSPTRPDGASLLWDRDSNGEADETEVYTIKELLRDIDGCKAKRVVILADQSFSEELVRLSMKHSTNLRNLIALGVGPTDAKQTMVALLGKVNPGTCLTELVSQSSDVKYAGAMEDILNGTLSGGPCTADRDVRPERYFGCQNLSTLEMLEPDQVPDNEDRRR</sequence>
<proteinExistence type="predicted"/>
<dbReference type="AlphaFoldDB" id="A0A8S9XV78"/>
<dbReference type="EMBL" id="WIXP02000003">
    <property type="protein sequence ID" value="KAF6212940.1"/>
    <property type="molecule type" value="Genomic_DNA"/>
</dbReference>
<evidence type="ECO:0000313" key="2">
    <source>
        <dbReference type="EMBL" id="KAF6212940.1"/>
    </source>
</evidence>
<organism evidence="2 3">
    <name type="scientific">Apolygus lucorum</name>
    <name type="common">Small green plant bug</name>
    <name type="synonym">Lygocoris lucorum</name>
    <dbReference type="NCBI Taxonomy" id="248454"/>
    <lineage>
        <taxon>Eukaryota</taxon>
        <taxon>Metazoa</taxon>
        <taxon>Ecdysozoa</taxon>
        <taxon>Arthropoda</taxon>
        <taxon>Hexapoda</taxon>
        <taxon>Insecta</taxon>
        <taxon>Pterygota</taxon>
        <taxon>Neoptera</taxon>
        <taxon>Paraneoptera</taxon>
        <taxon>Hemiptera</taxon>
        <taxon>Heteroptera</taxon>
        <taxon>Panheteroptera</taxon>
        <taxon>Cimicomorpha</taxon>
        <taxon>Miridae</taxon>
        <taxon>Mirini</taxon>
        <taxon>Apolygus</taxon>
    </lineage>
</organism>
<feature type="chain" id="PRO_5035914809" evidence="1">
    <location>
        <begin position="19"/>
        <end position="465"/>
    </location>
</feature>
<accession>A0A8S9XV78</accession>
<evidence type="ECO:0000256" key="1">
    <source>
        <dbReference type="SAM" id="SignalP"/>
    </source>
</evidence>
<dbReference type="PANTHER" id="PTHR35842:SF1">
    <property type="entry name" value="SI:CH211-67E16.11"/>
    <property type="match status" value="1"/>
</dbReference>
<evidence type="ECO:0000313" key="3">
    <source>
        <dbReference type="Proteomes" id="UP000466442"/>
    </source>
</evidence>
<dbReference type="PANTHER" id="PTHR35842">
    <property type="entry name" value="SI:CH211-67E16.11"/>
    <property type="match status" value="1"/>
</dbReference>
<dbReference type="OrthoDB" id="6132489at2759"/>
<keyword evidence="1" id="KW-0732">Signal</keyword>
<gene>
    <name evidence="2" type="ORF">GE061_010653</name>
</gene>
<comment type="caution">
    <text evidence="2">The sequence shown here is derived from an EMBL/GenBank/DDBJ whole genome shotgun (WGS) entry which is preliminary data.</text>
</comment>
<keyword evidence="3" id="KW-1185">Reference proteome</keyword>
<reference evidence="2" key="1">
    <citation type="journal article" date="2021" name="Mol. Ecol. Resour.">
        <title>Apolygus lucorum genome provides insights into omnivorousness and mesophyll feeding.</title>
        <authorList>
            <person name="Liu Y."/>
            <person name="Liu H."/>
            <person name="Wang H."/>
            <person name="Huang T."/>
            <person name="Liu B."/>
            <person name="Yang B."/>
            <person name="Yin L."/>
            <person name="Li B."/>
            <person name="Zhang Y."/>
            <person name="Zhang S."/>
            <person name="Jiang F."/>
            <person name="Zhang X."/>
            <person name="Ren Y."/>
            <person name="Wang B."/>
            <person name="Wang S."/>
            <person name="Lu Y."/>
            <person name="Wu K."/>
            <person name="Fan W."/>
            <person name="Wang G."/>
        </authorList>
    </citation>
    <scope>NUCLEOTIDE SEQUENCE</scope>
    <source>
        <strain evidence="2">12Hb</strain>
    </source>
</reference>